<evidence type="ECO:0000256" key="1">
    <source>
        <dbReference type="ARBA" id="ARBA00022737"/>
    </source>
</evidence>
<dbReference type="SUPFAM" id="SSF48403">
    <property type="entry name" value="Ankyrin repeat"/>
    <property type="match status" value="2"/>
</dbReference>
<dbReference type="InterPro" id="IPR002110">
    <property type="entry name" value="Ankyrin_rpt"/>
</dbReference>
<dbReference type="InterPro" id="IPR036770">
    <property type="entry name" value="Ankyrin_rpt-contain_sf"/>
</dbReference>
<keyword evidence="5" id="KW-1185">Reference proteome</keyword>
<dbReference type="AlphaFoldDB" id="A0A0G4NXL0"/>
<dbReference type="Proteomes" id="UP000053732">
    <property type="component" value="Unassembled WGS sequence"/>
</dbReference>
<proteinExistence type="predicted"/>
<organism evidence="4 5">
    <name type="scientific">Penicillium camemberti (strain FM 013)</name>
    <dbReference type="NCBI Taxonomy" id="1429867"/>
    <lineage>
        <taxon>Eukaryota</taxon>
        <taxon>Fungi</taxon>
        <taxon>Dikarya</taxon>
        <taxon>Ascomycota</taxon>
        <taxon>Pezizomycotina</taxon>
        <taxon>Eurotiomycetes</taxon>
        <taxon>Eurotiomycetidae</taxon>
        <taxon>Eurotiales</taxon>
        <taxon>Aspergillaceae</taxon>
        <taxon>Penicillium</taxon>
    </lineage>
</organism>
<evidence type="ECO:0000256" key="3">
    <source>
        <dbReference type="PROSITE-ProRule" id="PRU00023"/>
    </source>
</evidence>
<gene>
    <name evidence="4" type="ORF">PCAMFM013_S002g000686</name>
</gene>
<dbReference type="Pfam" id="PF12796">
    <property type="entry name" value="Ank_2"/>
    <property type="match status" value="2"/>
</dbReference>
<evidence type="ECO:0000256" key="2">
    <source>
        <dbReference type="ARBA" id="ARBA00023043"/>
    </source>
</evidence>
<dbReference type="PANTHER" id="PTHR24198">
    <property type="entry name" value="ANKYRIN REPEAT AND PROTEIN KINASE DOMAIN-CONTAINING PROTEIN"/>
    <property type="match status" value="1"/>
</dbReference>
<dbReference type="Gene3D" id="1.25.40.20">
    <property type="entry name" value="Ankyrin repeat-containing domain"/>
    <property type="match status" value="2"/>
</dbReference>
<dbReference type="PROSITE" id="PS50088">
    <property type="entry name" value="ANK_REPEAT"/>
    <property type="match status" value="1"/>
</dbReference>
<reference evidence="4 5" key="1">
    <citation type="journal article" date="2014" name="Nat. Commun.">
        <title>Multiple recent horizontal transfers of a large genomic region in cheese making fungi.</title>
        <authorList>
            <person name="Cheeseman K."/>
            <person name="Ropars J."/>
            <person name="Renault P."/>
            <person name="Dupont J."/>
            <person name="Gouzy J."/>
            <person name="Branca A."/>
            <person name="Abraham A.L."/>
            <person name="Ceppi M."/>
            <person name="Conseiller E."/>
            <person name="Debuchy R."/>
            <person name="Malagnac F."/>
            <person name="Goarin A."/>
            <person name="Silar P."/>
            <person name="Lacoste S."/>
            <person name="Sallet E."/>
            <person name="Bensimon A."/>
            <person name="Giraud T."/>
            <person name="Brygoo Y."/>
        </authorList>
    </citation>
    <scope>NUCLEOTIDE SEQUENCE [LARGE SCALE GENOMIC DNA]</scope>
    <source>
        <strain evidence="5">FM 013</strain>
    </source>
</reference>
<dbReference type="PANTHER" id="PTHR24198:SF165">
    <property type="entry name" value="ANKYRIN REPEAT-CONTAINING PROTEIN-RELATED"/>
    <property type="match status" value="1"/>
</dbReference>
<dbReference type="SMART" id="SM00248">
    <property type="entry name" value="ANK"/>
    <property type="match status" value="11"/>
</dbReference>
<sequence length="748" mass="82796">MEDRNYTTSPAHTVYYCLVLSHVVTSTLAELILEVSSYLEFVSDLGSLYQCHPLLYVLLKDRVDELLKTEQSLQPLAWAAANGKEICVRKLLDAGAWYDSTTKDDLTCDPMTRAAIYGHVDIVRIFLDHGRDPTLAINKNIPFLLIDLDYLVLFANPLSAAVLEGHTSVVSLLIEHGFIERCVEPPEKRQWCHLSLCLAVMKRHIPIIKLLLAGGCDPNIMCQSGKAPLYYVAPAPATSTTMEIVRLLVDAGAHVLNRGRSSPFSLALETGNELFIRYAFEQGIAFDTEVILDIVDEIAEQHTSLASFLLSKIDLDHTINFGRYARSKLLCGAVAGGFEDLMERLVLTDTSVFRDWTCAYYHRDFMSLAVASGHIRIIELLLEWGASLDDAVTYPANIVENDTYGNWDPDECPPSMILALDRGHDDVVMYLINKGLDVVFASQHGNDLFNRALYLGNLEIVQMLFETSGPSIEDIALLDDGLSIQLAVLGGEAVFRLLLERGVQLQPDYAGHLRAFACASLLASVPILRIFLDAGFSLDMPSLEHGTLGLSLKLDENRGGTLLTLAAQAKDRNAAEAAIDLLLERGAQLNQPTGSCNHTPLLCIVLGVARQNVLTTRTFVGRITKNHVYEDESEKLRECFDRTIDSEVLATKLLLEKGADPLFLNGNGESPLTVVAAARRNDIKAVKMMLEYVDQNVPISTIKSHILAATAPCDDSHGTFWAGEKPSLIIQKTLWNYYWRKVYPCPSE</sequence>
<dbReference type="STRING" id="1429867.A0A0G4NXL0"/>
<name>A0A0G4NXL0_PENC3</name>
<keyword evidence="2 3" id="KW-0040">ANK repeat</keyword>
<accession>A0A0G4NXL0</accession>
<keyword evidence="1" id="KW-0677">Repeat</keyword>
<evidence type="ECO:0000313" key="4">
    <source>
        <dbReference type="EMBL" id="CRL18816.1"/>
    </source>
</evidence>
<protein>
    <submittedName>
        <fullName evidence="4">Ankyrin repeat-containing domain</fullName>
    </submittedName>
</protein>
<dbReference type="EMBL" id="HG793135">
    <property type="protein sequence ID" value="CRL18816.1"/>
    <property type="molecule type" value="Genomic_DNA"/>
</dbReference>
<feature type="repeat" description="ANK" evidence="3">
    <location>
        <begin position="558"/>
        <end position="594"/>
    </location>
</feature>
<evidence type="ECO:0000313" key="5">
    <source>
        <dbReference type="Proteomes" id="UP000053732"/>
    </source>
</evidence>